<evidence type="ECO:0000313" key="2">
    <source>
        <dbReference type="Proteomes" id="UP000502617"/>
    </source>
</evidence>
<dbReference type="GeneID" id="77945411"/>
<dbReference type="KEGG" id="vg:77945411"/>
<name>A0A6G8R641_9CAUD</name>
<sequence length="136" mass="14629">MAALHQLNLQMSAGTTFSQTFSVTEPDGSPTNIAGYTFYAKLAKHEGSLNAEESTSTNPVWRNVAFTTAITDAAGGKYSISMDSTVNVKLEEGKYVFSIVMEDTGSVRTEILAGLVFVDRGFAYTGDYGTIDSNYP</sequence>
<organism evidence="1 2">
    <name type="scientific">Synechococcus phage S-N03</name>
    <dbReference type="NCBI Taxonomy" id="2718943"/>
    <lineage>
        <taxon>Viruses</taxon>
        <taxon>Duplodnaviria</taxon>
        <taxon>Heunggongvirae</taxon>
        <taxon>Uroviricota</taxon>
        <taxon>Caudoviricetes</taxon>
        <taxon>Pantevenvirales</taxon>
        <taxon>Kyanoviridae</taxon>
        <taxon>Huanghaivirus</taxon>
        <taxon>Huanghaivirus snothree</taxon>
    </lineage>
</organism>
<dbReference type="RefSeq" id="YP_010669257.1">
    <property type="nucleotide sequence ID" value="NC_070959.1"/>
</dbReference>
<keyword evidence="2" id="KW-1185">Reference proteome</keyword>
<reference evidence="1 2" key="1">
    <citation type="submission" date="2020-03" db="EMBL/GenBank/DDBJ databases">
        <title>The Isolation and Genome Sequence of a Novel Cyanophage S-N03 from the Huanghai Sea, China.</title>
        <authorList>
            <person name="Jiang T."/>
        </authorList>
    </citation>
    <scope>NUCLEOTIDE SEQUENCE [LARGE SCALE GENOMIC DNA]</scope>
</reference>
<accession>A0A6G8R641</accession>
<dbReference type="Proteomes" id="UP000502617">
    <property type="component" value="Segment"/>
</dbReference>
<proteinExistence type="predicted"/>
<dbReference type="EMBL" id="MT162466">
    <property type="protein sequence ID" value="QIN96877.1"/>
    <property type="molecule type" value="Genomic_DNA"/>
</dbReference>
<evidence type="ECO:0000313" key="1">
    <source>
        <dbReference type="EMBL" id="QIN96877.1"/>
    </source>
</evidence>
<protein>
    <submittedName>
        <fullName evidence="1">Uncharacterized protein</fullName>
    </submittedName>
</protein>